<keyword evidence="1" id="KW-0732">Signal</keyword>
<organism evidence="2 3">
    <name type="scientific">Streptomyces cinnamoneus</name>
    <name type="common">Streptoverticillium cinnamoneum</name>
    <dbReference type="NCBI Taxonomy" id="53446"/>
    <lineage>
        <taxon>Bacteria</taxon>
        <taxon>Bacillati</taxon>
        <taxon>Actinomycetota</taxon>
        <taxon>Actinomycetes</taxon>
        <taxon>Kitasatosporales</taxon>
        <taxon>Streptomycetaceae</taxon>
        <taxon>Streptomyces</taxon>
        <taxon>Streptomyces cinnamoneus group</taxon>
    </lineage>
</organism>
<sequence length="126" mass="13251">MKRHRLSLRVLAFPLLAALLAAVTPLGSALPAQAADPCGTKPDDYTGATYRVIAPEIILRITFLADGKFEYELDDGVVHQGTFTATPQALTLVSEGADRSVFRGCDGTSTSPGFLAFPGGLAVRST</sequence>
<dbReference type="RefSeq" id="WP_190111280.1">
    <property type="nucleotide sequence ID" value="NZ_BMVB01000014.1"/>
</dbReference>
<evidence type="ECO:0000256" key="1">
    <source>
        <dbReference type="SAM" id="SignalP"/>
    </source>
</evidence>
<reference evidence="2" key="1">
    <citation type="journal article" date="2014" name="Int. J. Syst. Evol. Microbiol.">
        <title>Complete genome sequence of Corynebacterium casei LMG S-19264T (=DSM 44701T), isolated from a smear-ripened cheese.</title>
        <authorList>
            <consortium name="US DOE Joint Genome Institute (JGI-PGF)"/>
            <person name="Walter F."/>
            <person name="Albersmeier A."/>
            <person name="Kalinowski J."/>
            <person name="Ruckert C."/>
        </authorList>
    </citation>
    <scope>NUCLEOTIDE SEQUENCE</scope>
    <source>
        <strain evidence="2">JCM 4633</strain>
    </source>
</reference>
<proteinExistence type="predicted"/>
<reference evidence="2" key="2">
    <citation type="submission" date="2020-09" db="EMBL/GenBank/DDBJ databases">
        <authorList>
            <person name="Sun Q."/>
            <person name="Ohkuma M."/>
        </authorList>
    </citation>
    <scope>NUCLEOTIDE SEQUENCE</scope>
    <source>
        <strain evidence="2">JCM 4633</strain>
    </source>
</reference>
<comment type="caution">
    <text evidence="2">The sequence shown here is derived from an EMBL/GenBank/DDBJ whole genome shotgun (WGS) entry which is preliminary data.</text>
</comment>
<accession>A0A918TTR5</accession>
<gene>
    <name evidence="2" type="ORF">GCM10010507_40710</name>
</gene>
<feature type="chain" id="PRO_5037573046" description="Glycosyl hydrolase" evidence="1">
    <location>
        <begin position="35"/>
        <end position="126"/>
    </location>
</feature>
<dbReference type="EMBL" id="BMVB01000014">
    <property type="protein sequence ID" value="GHC59681.1"/>
    <property type="molecule type" value="Genomic_DNA"/>
</dbReference>
<evidence type="ECO:0008006" key="4">
    <source>
        <dbReference type="Google" id="ProtNLM"/>
    </source>
</evidence>
<feature type="signal peptide" evidence="1">
    <location>
        <begin position="1"/>
        <end position="34"/>
    </location>
</feature>
<name>A0A918TTR5_STRCJ</name>
<evidence type="ECO:0000313" key="3">
    <source>
        <dbReference type="Proteomes" id="UP000646244"/>
    </source>
</evidence>
<dbReference type="AlphaFoldDB" id="A0A918TTR5"/>
<evidence type="ECO:0000313" key="2">
    <source>
        <dbReference type="EMBL" id="GHC59681.1"/>
    </source>
</evidence>
<protein>
    <recommendedName>
        <fullName evidence="4">Glycosyl hydrolase</fullName>
    </recommendedName>
</protein>
<dbReference type="Proteomes" id="UP000646244">
    <property type="component" value="Unassembled WGS sequence"/>
</dbReference>